<keyword evidence="4 5" id="KW-0472">Membrane</keyword>
<dbReference type="GO" id="GO:0005524">
    <property type="term" value="F:ATP binding"/>
    <property type="evidence" value="ECO:0007669"/>
    <property type="project" value="InterPro"/>
</dbReference>
<comment type="subcellular location">
    <subcellularLocation>
        <location evidence="1">Cell membrane</location>
        <topology evidence="1">Multi-pass membrane protein</topology>
    </subcellularLocation>
</comment>
<evidence type="ECO:0000256" key="1">
    <source>
        <dbReference type="ARBA" id="ARBA00004651"/>
    </source>
</evidence>
<proteinExistence type="predicted"/>
<reference evidence="7 8" key="1">
    <citation type="submission" date="2019-09" db="EMBL/GenBank/DDBJ databases">
        <title>Draft genome sequence of Bacillus sp. JC-7.</title>
        <authorList>
            <person name="Tanaka N."/>
            <person name="Shiwa Y."/>
            <person name="Fujita N."/>
            <person name="Tanasupawat S."/>
        </authorList>
    </citation>
    <scope>NUCLEOTIDE SEQUENCE [LARGE SCALE GENOMIC DNA]</scope>
    <source>
        <strain evidence="7 8">JC-7</strain>
    </source>
</reference>
<gene>
    <name evidence="7" type="ORF">BpJC7_22550</name>
</gene>
<dbReference type="InterPro" id="IPR011527">
    <property type="entry name" value="ABC1_TM_dom"/>
</dbReference>
<dbReference type="PROSITE" id="PS50929">
    <property type="entry name" value="ABC_TM1F"/>
    <property type="match status" value="1"/>
</dbReference>
<sequence>MAEALLTLVTLIVVPVMYFGMKWITKRTGRLFKEQQQYLSALNGFIEESLSG</sequence>
<dbReference type="Proteomes" id="UP000391919">
    <property type="component" value="Unassembled WGS sequence"/>
</dbReference>
<dbReference type="Pfam" id="PF00664">
    <property type="entry name" value="ABC_membrane"/>
    <property type="match status" value="1"/>
</dbReference>
<name>A0A5J4J7S5_9BACI</name>
<dbReference type="InterPro" id="IPR036640">
    <property type="entry name" value="ABC1_TM_sf"/>
</dbReference>
<evidence type="ECO:0000256" key="2">
    <source>
        <dbReference type="ARBA" id="ARBA00022692"/>
    </source>
</evidence>
<comment type="caution">
    <text evidence="7">The sequence shown here is derived from an EMBL/GenBank/DDBJ whole genome shotgun (WGS) entry which is preliminary data.</text>
</comment>
<dbReference type="RefSeq" id="WP_151680914.1">
    <property type="nucleotide sequence ID" value="NZ_BKZP01000032.1"/>
</dbReference>
<keyword evidence="3 5" id="KW-1133">Transmembrane helix</keyword>
<evidence type="ECO:0000313" key="7">
    <source>
        <dbReference type="EMBL" id="GER70952.1"/>
    </source>
</evidence>
<keyword evidence="2 5" id="KW-0812">Transmembrane</keyword>
<dbReference type="Gene3D" id="1.20.1560.10">
    <property type="entry name" value="ABC transporter type 1, transmembrane domain"/>
    <property type="match status" value="1"/>
</dbReference>
<evidence type="ECO:0000259" key="6">
    <source>
        <dbReference type="PROSITE" id="PS50929"/>
    </source>
</evidence>
<feature type="transmembrane region" description="Helical" evidence="5">
    <location>
        <begin position="6"/>
        <end position="24"/>
    </location>
</feature>
<dbReference type="AlphaFoldDB" id="A0A5J4J7S5"/>
<organism evidence="7 8">
    <name type="scientific">Weizmannia acidilactici</name>
    <dbReference type="NCBI Taxonomy" id="2607726"/>
    <lineage>
        <taxon>Bacteria</taxon>
        <taxon>Bacillati</taxon>
        <taxon>Bacillota</taxon>
        <taxon>Bacilli</taxon>
        <taxon>Bacillales</taxon>
        <taxon>Bacillaceae</taxon>
        <taxon>Heyndrickxia</taxon>
    </lineage>
</organism>
<evidence type="ECO:0000256" key="4">
    <source>
        <dbReference type="ARBA" id="ARBA00023136"/>
    </source>
</evidence>
<keyword evidence="8" id="KW-1185">Reference proteome</keyword>
<dbReference type="GO" id="GO:0140359">
    <property type="term" value="F:ABC-type transporter activity"/>
    <property type="evidence" value="ECO:0007669"/>
    <property type="project" value="InterPro"/>
</dbReference>
<dbReference type="GO" id="GO:0005886">
    <property type="term" value="C:plasma membrane"/>
    <property type="evidence" value="ECO:0007669"/>
    <property type="project" value="UniProtKB-SubCell"/>
</dbReference>
<feature type="domain" description="ABC transmembrane type-1" evidence="6">
    <location>
        <begin position="1"/>
        <end position="52"/>
    </location>
</feature>
<dbReference type="EMBL" id="BKZQ01000031">
    <property type="protein sequence ID" value="GER70952.1"/>
    <property type="molecule type" value="Genomic_DNA"/>
</dbReference>
<evidence type="ECO:0000256" key="5">
    <source>
        <dbReference type="SAM" id="Phobius"/>
    </source>
</evidence>
<protein>
    <recommendedName>
        <fullName evidence="6">ABC transmembrane type-1 domain-containing protein</fullName>
    </recommendedName>
</protein>
<dbReference type="SUPFAM" id="SSF90123">
    <property type="entry name" value="ABC transporter transmembrane region"/>
    <property type="match status" value="1"/>
</dbReference>
<evidence type="ECO:0000256" key="3">
    <source>
        <dbReference type="ARBA" id="ARBA00022989"/>
    </source>
</evidence>
<accession>A0A5J4J7S5</accession>
<evidence type="ECO:0000313" key="8">
    <source>
        <dbReference type="Proteomes" id="UP000391919"/>
    </source>
</evidence>